<protein>
    <submittedName>
        <fullName evidence="9">Alcohol dehydrogenase</fullName>
    </submittedName>
</protein>
<dbReference type="EMBL" id="KQ947427">
    <property type="protein sequence ID" value="KUJ11356.1"/>
    <property type="molecule type" value="Genomic_DNA"/>
</dbReference>
<evidence type="ECO:0000256" key="2">
    <source>
        <dbReference type="ARBA" id="ARBA00008072"/>
    </source>
</evidence>
<dbReference type="GeneID" id="28819555"/>
<evidence type="ECO:0000259" key="8">
    <source>
        <dbReference type="SMART" id="SM00829"/>
    </source>
</evidence>
<organism evidence="9 10">
    <name type="scientific">Mollisia scopiformis</name>
    <name type="common">Conifer needle endophyte fungus</name>
    <name type="synonym">Phialocephala scopiformis</name>
    <dbReference type="NCBI Taxonomy" id="149040"/>
    <lineage>
        <taxon>Eukaryota</taxon>
        <taxon>Fungi</taxon>
        <taxon>Dikarya</taxon>
        <taxon>Ascomycota</taxon>
        <taxon>Pezizomycotina</taxon>
        <taxon>Leotiomycetes</taxon>
        <taxon>Helotiales</taxon>
        <taxon>Mollisiaceae</taxon>
        <taxon>Mollisia</taxon>
    </lineage>
</organism>
<dbReference type="Pfam" id="PF00107">
    <property type="entry name" value="ADH_zinc_N"/>
    <property type="match status" value="1"/>
</dbReference>
<keyword evidence="3 7" id="KW-0479">Metal-binding</keyword>
<feature type="domain" description="Enoyl reductase (ER)" evidence="8">
    <location>
        <begin position="17"/>
        <end position="331"/>
    </location>
</feature>
<accession>A0A194WTS9</accession>
<reference evidence="9 10" key="1">
    <citation type="submission" date="2015-10" db="EMBL/GenBank/DDBJ databases">
        <title>Full genome of DAOMC 229536 Phialocephala scopiformis, a fungal endophyte of spruce producing the potent anti-insectan compound rugulosin.</title>
        <authorList>
            <consortium name="DOE Joint Genome Institute"/>
            <person name="Walker A.K."/>
            <person name="Frasz S.L."/>
            <person name="Seifert K.A."/>
            <person name="Miller J.D."/>
            <person name="Mondo S.J."/>
            <person name="Labutti K."/>
            <person name="Lipzen A."/>
            <person name="Dockter R."/>
            <person name="Kennedy M."/>
            <person name="Grigoriev I.V."/>
            <person name="Spatafora J.W."/>
        </authorList>
    </citation>
    <scope>NUCLEOTIDE SEQUENCE [LARGE SCALE GENOMIC DNA]</scope>
    <source>
        <strain evidence="9 10">CBS 120377</strain>
    </source>
</reference>
<evidence type="ECO:0000256" key="7">
    <source>
        <dbReference type="RuleBase" id="RU361277"/>
    </source>
</evidence>
<dbReference type="SUPFAM" id="SSF50129">
    <property type="entry name" value="GroES-like"/>
    <property type="match status" value="1"/>
</dbReference>
<dbReference type="Proteomes" id="UP000070700">
    <property type="component" value="Unassembled WGS sequence"/>
</dbReference>
<evidence type="ECO:0000256" key="6">
    <source>
        <dbReference type="ARBA" id="ARBA00023027"/>
    </source>
</evidence>
<sequence>MATQTKLQTGAWLETPGPNARVVIRNDLPIPSPSKGEVLVKLECTGVCHSDVYGITGQTSRSTNIMGHEGIGRIVEVGPGASQDLLQKRVGVKWLYSYCNECEICEVNVTACPNQHNSGRDVPGTFQQYVVSPIEPLTMIPDTLDSAMAAPLLCAGISIYSAIMKLDLKSGQWLVILGAGGGLGHIGVQIAQRKGSKVIAVDTGEEKRKLCMDLGATCFLDFKTDDVTTEVKKLTNGYGAHGAVCLSGIRAGYELALSVLRNLSSLVPYKMAVHGFTIIGSSVGTKAQLDELLQMAVRGEITTITKVHEFEELDDLLEKLKRNQISGRVVVKIPQ</sequence>
<dbReference type="CDD" id="cd08297">
    <property type="entry name" value="CAD3"/>
    <property type="match status" value="1"/>
</dbReference>
<keyword evidence="6" id="KW-0520">NAD</keyword>
<dbReference type="PANTHER" id="PTHR42940:SF2">
    <property type="entry name" value="DEHYDROGENASE FAMILY OXIDOREDUCTASE, PUTATIVE (JCVI)-RELATED"/>
    <property type="match status" value="1"/>
</dbReference>
<dbReference type="STRING" id="149040.A0A194WTS9"/>
<evidence type="ECO:0000256" key="3">
    <source>
        <dbReference type="ARBA" id="ARBA00022723"/>
    </source>
</evidence>
<dbReference type="PROSITE" id="PS00059">
    <property type="entry name" value="ADH_ZINC"/>
    <property type="match status" value="1"/>
</dbReference>
<dbReference type="InterPro" id="IPR011032">
    <property type="entry name" value="GroES-like_sf"/>
</dbReference>
<dbReference type="GO" id="GO:0005737">
    <property type="term" value="C:cytoplasm"/>
    <property type="evidence" value="ECO:0007669"/>
    <property type="project" value="TreeGrafter"/>
</dbReference>
<evidence type="ECO:0000313" key="9">
    <source>
        <dbReference type="EMBL" id="KUJ11356.1"/>
    </source>
</evidence>
<dbReference type="Gene3D" id="3.90.180.10">
    <property type="entry name" value="Medium-chain alcohol dehydrogenases, catalytic domain"/>
    <property type="match status" value="1"/>
</dbReference>
<dbReference type="SUPFAM" id="SSF51735">
    <property type="entry name" value="NAD(P)-binding Rossmann-fold domains"/>
    <property type="match status" value="1"/>
</dbReference>
<dbReference type="GO" id="GO:0004022">
    <property type="term" value="F:alcohol dehydrogenase (NAD+) activity"/>
    <property type="evidence" value="ECO:0007669"/>
    <property type="project" value="TreeGrafter"/>
</dbReference>
<dbReference type="Pfam" id="PF08240">
    <property type="entry name" value="ADH_N"/>
    <property type="match status" value="1"/>
</dbReference>
<keyword evidence="5" id="KW-0560">Oxidoreductase</keyword>
<evidence type="ECO:0000256" key="1">
    <source>
        <dbReference type="ARBA" id="ARBA00001947"/>
    </source>
</evidence>
<dbReference type="Gene3D" id="3.40.50.720">
    <property type="entry name" value="NAD(P)-binding Rossmann-like Domain"/>
    <property type="match status" value="1"/>
</dbReference>
<evidence type="ECO:0000313" key="10">
    <source>
        <dbReference type="Proteomes" id="UP000070700"/>
    </source>
</evidence>
<dbReference type="OrthoDB" id="1879366at2759"/>
<dbReference type="InterPro" id="IPR013154">
    <property type="entry name" value="ADH-like_N"/>
</dbReference>
<dbReference type="PANTHER" id="PTHR42940">
    <property type="entry name" value="ALCOHOL DEHYDROGENASE 1-RELATED"/>
    <property type="match status" value="1"/>
</dbReference>
<comment type="similarity">
    <text evidence="2 7">Belongs to the zinc-containing alcohol dehydrogenase family.</text>
</comment>
<name>A0A194WTS9_MOLSC</name>
<dbReference type="InterPro" id="IPR036291">
    <property type="entry name" value="NAD(P)-bd_dom_sf"/>
</dbReference>
<dbReference type="InterPro" id="IPR020843">
    <property type="entry name" value="ER"/>
</dbReference>
<comment type="cofactor">
    <cofactor evidence="1 7">
        <name>Zn(2+)</name>
        <dbReference type="ChEBI" id="CHEBI:29105"/>
    </cofactor>
</comment>
<keyword evidence="4 7" id="KW-0862">Zinc</keyword>
<gene>
    <name evidence="9" type="ORF">LY89DRAFT_594936</name>
</gene>
<dbReference type="FunFam" id="3.40.50.720:FF:000039">
    <property type="entry name" value="Alcohol dehydrogenase AdhP"/>
    <property type="match status" value="1"/>
</dbReference>
<evidence type="ECO:0000256" key="5">
    <source>
        <dbReference type="ARBA" id="ARBA00023002"/>
    </source>
</evidence>
<proteinExistence type="inferred from homology"/>
<dbReference type="InParanoid" id="A0A194WTS9"/>
<dbReference type="InterPro" id="IPR002328">
    <property type="entry name" value="ADH_Zn_CS"/>
</dbReference>
<dbReference type="InterPro" id="IPR013149">
    <property type="entry name" value="ADH-like_C"/>
</dbReference>
<evidence type="ECO:0000256" key="4">
    <source>
        <dbReference type="ARBA" id="ARBA00022833"/>
    </source>
</evidence>
<keyword evidence="10" id="KW-1185">Reference proteome</keyword>
<dbReference type="SMART" id="SM00829">
    <property type="entry name" value="PKS_ER"/>
    <property type="match status" value="1"/>
</dbReference>
<dbReference type="GO" id="GO:0008270">
    <property type="term" value="F:zinc ion binding"/>
    <property type="evidence" value="ECO:0007669"/>
    <property type="project" value="InterPro"/>
</dbReference>
<dbReference type="KEGG" id="psco:LY89DRAFT_594936"/>
<dbReference type="RefSeq" id="XP_018065711.1">
    <property type="nucleotide sequence ID" value="XM_018209829.1"/>
</dbReference>
<dbReference type="AlphaFoldDB" id="A0A194WTS9"/>